<gene>
    <name evidence="1" type="ORF">SK128_009606</name>
</gene>
<dbReference type="Proteomes" id="UP001381693">
    <property type="component" value="Unassembled WGS sequence"/>
</dbReference>
<reference evidence="1 2" key="1">
    <citation type="submission" date="2023-11" db="EMBL/GenBank/DDBJ databases">
        <title>Halocaridina rubra genome assembly.</title>
        <authorList>
            <person name="Smith C."/>
        </authorList>
    </citation>
    <scope>NUCLEOTIDE SEQUENCE [LARGE SCALE GENOMIC DNA]</scope>
    <source>
        <strain evidence="1">EP-1</strain>
        <tissue evidence="1">Whole</tissue>
    </source>
</reference>
<sequence>MRHILARSSFTIVAISIYFTHGELRLNKMIDLYTRQPYTGDKETEFNINSEYRTNFTSAASSQSTAPSSSSSSPLSLSNPNLYVVMKSGSLSAHFSTNFSLLTVNSHNPFNESGDAQNVGAFFIVINQVKYPSIYLSFFDENNG</sequence>
<protein>
    <submittedName>
        <fullName evidence="1">Uncharacterized protein</fullName>
    </submittedName>
</protein>
<accession>A0AAN8XG66</accession>
<dbReference type="EMBL" id="JAXCGZ010003892">
    <property type="protein sequence ID" value="KAK7082772.1"/>
    <property type="molecule type" value="Genomic_DNA"/>
</dbReference>
<comment type="caution">
    <text evidence="1">The sequence shown here is derived from an EMBL/GenBank/DDBJ whole genome shotgun (WGS) entry which is preliminary data.</text>
</comment>
<organism evidence="1 2">
    <name type="scientific">Halocaridina rubra</name>
    <name type="common">Hawaiian red shrimp</name>
    <dbReference type="NCBI Taxonomy" id="373956"/>
    <lineage>
        <taxon>Eukaryota</taxon>
        <taxon>Metazoa</taxon>
        <taxon>Ecdysozoa</taxon>
        <taxon>Arthropoda</taxon>
        <taxon>Crustacea</taxon>
        <taxon>Multicrustacea</taxon>
        <taxon>Malacostraca</taxon>
        <taxon>Eumalacostraca</taxon>
        <taxon>Eucarida</taxon>
        <taxon>Decapoda</taxon>
        <taxon>Pleocyemata</taxon>
        <taxon>Caridea</taxon>
        <taxon>Atyoidea</taxon>
        <taxon>Atyidae</taxon>
        <taxon>Halocaridina</taxon>
    </lineage>
</organism>
<name>A0AAN8XG66_HALRR</name>
<dbReference type="AlphaFoldDB" id="A0AAN8XG66"/>
<evidence type="ECO:0000313" key="1">
    <source>
        <dbReference type="EMBL" id="KAK7082772.1"/>
    </source>
</evidence>
<keyword evidence="2" id="KW-1185">Reference proteome</keyword>
<evidence type="ECO:0000313" key="2">
    <source>
        <dbReference type="Proteomes" id="UP001381693"/>
    </source>
</evidence>
<proteinExistence type="predicted"/>